<dbReference type="OrthoDB" id="9811910at2"/>
<dbReference type="NCBIfam" id="TIGR00082">
    <property type="entry name" value="rbfA"/>
    <property type="match status" value="1"/>
</dbReference>
<dbReference type="InterPro" id="IPR000238">
    <property type="entry name" value="RbfA"/>
</dbReference>
<evidence type="ECO:0000256" key="1">
    <source>
        <dbReference type="ARBA" id="ARBA00022517"/>
    </source>
</evidence>
<dbReference type="RefSeq" id="WP_025072903.1">
    <property type="nucleotide sequence ID" value="NZ_JRPQ01000041.1"/>
</dbReference>
<evidence type="ECO:0000256" key="2">
    <source>
        <dbReference type="HAMAP-Rule" id="MF_00003"/>
    </source>
</evidence>
<dbReference type="HAMAP" id="MF_00003">
    <property type="entry name" value="RbfA"/>
    <property type="match status" value="1"/>
</dbReference>
<accession>A0A098YU66</accession>
<dbReference type="GeneID" id="93331060"/>
<dbReference type="InterPro" id="IPR015946">
    <property type="entry name" value="KH_dom-like_a/b"/>
</dbReference>
<dbReference type="Proteomes" id="UP000029723">
    <property type="component" value="Unassembled WGS sequence"/>
</dbReference>
<comment type="function">
    <text evidence="2">One of several proteins that assist in the late maturation steps of the functional core of the 30S ribosomal subunit. Associates with free 30S ribosomal subunits (but not with 30S subunits that are part of 70S ribosomes or polysomes). Required for efficient processing of 16S rRNA. May interact with the 5'-terminal helix region of 16S rRNA.</text>
</comment>
<dbReference type="PANTHER" id="PTHR33515">
    <property type="entry name" value="RIBOSOME-BINDING FACTOR A, CHLOROPLASTIC-RELATED"/>
    <property type="match status" value="1"/>
</dbReference>
<dbReference type="EMBL" id="JRPQ01000041">
    <property type="protein sequence ID" value="KGI22897.1"/>
    <property type="molecule type" value="Genomic_DNA"/>
</dbReference>
<keyword evidence="2" id="KW-0963">Cytoplasm</keyword>
<dbReference type="SUPFAM" id="SSF89919">
    <property type="entry name" value="Ribosome-binding factor A, RbfA"/>
    <property type="match status" value="1"/>
</dbReference>
<comment type="similarity">
    <text evidence="2">Belongs to the RbfA family.</text>
</comment>
<comment type="subunit">
    <text evidence="2">Monomer. Binds 30S ribosomal subunits, but not 50S ribosomal subunits or 70S ribosomes.</text>
</comment>
<comment type="caution">
    <text evidence="3">The sequence shown here is derived from an EMBL/GenBank/DDBJ whole genome shotgun (WGS) entry which is preliminary data.</text>
</comment>
<keyword evidence="1 2" id="KW-0690">Ribosome biogenesis</keyword>
<gene>
    <name evidence="2" type="primary">rbfA</name>
    <name evidence="3" type="ORF">HMPREF9304_01725</name>
</gene>
<evidence type="ECO:0000313" key="4">
    <source>
        <dbReference type="Proteomes" id="UP000029723"/>
    </source>
</evidence>
<sequence length="111" mass="12993">MQETRQNRIARLLQKELAVIFQSQTRATHGVMVSVTRVRVSPDLSVCTAYLSIFPSEKGDEILENINKNNKSIRYELGSRMRNQLRIIPELRFFIDDSLDYIEHIDELLKK</sequence>
<dbReference type="InterPro" id="IPR023799">
    <property type="entry name" value="RbfA_dom_sf"/>
</dbReference>
<dbReference type="Pfam" id="PF02033">
    <property type="entry name" value="RBFA"/>
    <property type="match status" value="1"/>
</dbReference>
<dbReference type="GO" id="GO:0043024">
    <property type="term" value="F:ribosomal small subunit binding"/>
    <property type="evidence" value="ECO:0007669"/>
    <property type="project" value="TreeGrafter"/>
</dbReference>
<dbReference type="GO" id="GO:0005829">
    <property type="term" value="C:cytosol"/>
    <property type="evidence" value="ECO:0007669"/>
    <property type="project" value="TreeGrafter"/>
</dbReference>
<dbReference type="PANTHER" id="PTHR33515:SF1">
    <property type="entry name" value="RIBOSOME-BINDING FACTOR A, CHLOROPLASTIC-RELATED"/>
    <property type="match status" value="1"/>
</dbReference>
<organism evidence="3 4">
    <name type="scientific">Hoylesella timonensis S9-PR14</name>
    <dbReference type="NCBI Taxonomy" id="1401062"/>
    <lineage>
        <taxon>Bacteria</taxon>
        <taxon>Pseudomonadati</taxon>
        <taxon>Bacteroidota</taxon>
        <taxon>Bacteroidia</taxon>
        <taxon>Bacteroidales</taxon>
        <taxon>Prevotellaceae</taxon>
        <taxon>Hoylesella</taxon>
    </lineage>
</organism>
<evidence type="ECO:0000313" key="3">
    <source>
        <dbReference type="EMBL" id="KGI22897.1"/>
    </source>
</evidence>
<dbReference type="Gene3D" id="3.30.300.20">
    <property type="match status" value="1"/>
</dbReference>
<protein>
    <recommendedName>
        <fullName evidence="2">Ribosome-binding factor A</fullName>
    </recommendedName>
</protein>
<proteinExistence type="inferred from homology"/>
<dbReference type="AlphaFoldDB" id="A0A098YU66"/>
<comment type="subcellular location">
    <subcellularLocation>
        <location evidence="2">Cytoplasm</location>
    </subcellularLocation>
</comment>
<dbReference type="GO" id="GO:0030490">
    <property type="term" value="P:maturation of SSU-rRNA"/>
    <property type="evidence" value="ECO:0007669"/>
    <property type="project" value="UniProtKB-UniRule"/>
</dbReference>
<name>A0A098YU66_9BACT</name>
<reference evidence="3 4" key="1">
    <citation type="submission" date="2014-07" db="EMBL/GenBank/DDBJ databases">
        <authorList>
            <person name="McCorrison J."/>
            <person name="Sanka R."/>
            <person name="Torralba M."/>
            <person name="Gillis M."/>
            <person name="Haft D.H."/>
            <person name="Methe B."/>
            <person name="Sutton G."/>
            <person name="Nelson K.E."/>
        </authorList>
    </citation>
    <scope>NUCLEOTIDE SEQUENCE [LARGE SCALE GENOMIC DNA]</scope>
    <source>
        <strain evidence="3 4">S9-PR14</strain>
    </source>
</reference>